<dbReference type="SUPFAM" id="SSF53335">
    <property type="entry name" value="S-adenosyl-L-methionine-dependent methyltransferases"/>
    <property type="match status" value="1"/>
</dbReference>
<dbReference type="InterPro" id="IPR041698">
    <property type="entry name" value="Methyltransf_25"/>
</dbReference>
<dbReference type="CDD" id="cd02440">
    <property type="entry name" value="AdoMet_MTases"/>
    <property type="match status" value="1"/>
</dbReference>
<sequence length="296" mass="33616">MTIEADTNQHLSESKRTFHDPVLIKYLLPTDTQEFNRLVTQHKAITTTLNGLFSAPISDQLEDGITVLDAGCGPGCWSIDMAALYKNSQFHGVDILDSQLPKKSNKPANTQFVIGDLVDNIPYPDNTFGFIYQRLLSLAFTKEQWRRNLKELQRVLKPGGYVELIEYDHRKMLEYGPLFKKEQEAIEKYQVSRGMYPYVAENLCDILEDAGFTEIKKSVKQQAFCNSDSADKGMELTGDAILCAFESLGPRLSEILPEWKDPNVYKTHLQKCRLEALANNAQLYCTIHIAQKKQAD</sequence>
<evidence type="ECO:0000313" key="3">
    <source>
        <dbReference type="Proteomes" id="UP000014254"/>
    </source>
</evidence>
<dbReference type="InterPro" id="IPR029063">
    <property type="entry name" value="SAM-dependent_MTases_sf"/>
</dbReference>
<evidence type="ECO:0000313" key="2">
    <source>
        <dbReference type="EMBL" id="EPB85591.1"/>
    </source>
</evidence>
<dbReference type="STRING" id="1220926.S2J635"/>
<dbReference type="InParanoid" id="S2J635"/>
<dbReference type="EMBL" id="KE124009">
    <property type="protein sequence ID" value="EPB85591.1"/>
    <property type="molecule type" value="Genomic_DNA"/>
</dbReference>
<gene>
    <name evidence="2" type="ORF">HMPREF1544_07680</name>
</gene>
<dbReference type="PANTHER" id="PTHR43591">
    <property type="entry name" value="METHYLTRANSFERASE"/>
    <property type="match status" value="1"/>
</dbReference>
<dbReference type="Proteomes" id="UP000014254">
    <property type="component" value="Unassembled WGS sequence"/>
</dbReference>
<name>S2J635_MUCC1</name>
<dbReference type="Gene3D" id="3.40.50.150">
    <property type="entry name" value="Vaccinia Virus protein VP39"/>
    <property type="match status" value="1"/>
</dbReference>
<organism evidence="2 3">
    <name type="scientific">Mucor circinelloides f. circinelloides (strain 1006PhL)</name>
    <name type="common">Mucormycosis agent</name>
    <name type="synonym">Calyptromyces circinelloides</name>
    <dbReference type="NCBI Taxonomy" id="1220926"/>
    <lineage>
        <taxon>Eukaryota</taxon>
        <taxon>Fungi</taxon>
        <taxon>Fungi incertae sedis</taxon>
        <taxon>Mucoromycota</taxon>
        <taxon>Mucoromycotina</taxon>
        <taxon>Mucoromycetes</taxon>
        <taxon>Mucorales</taxon>
        <taxon>Mucorineae</taxon>
        <taxon>Mucoraceae</taxon>
        <taxon>Mucor</taxon>
    </lineage>
</organism>
<dbReference type="PANTHER" id="PTHR43591:SF24">
    <property type="entry name" value="2-METHOXY-6-POLYPRENYL-1,4-BENZOQUINOL METHYLASE, MITOCHONDRIAL"/>
    <property type="match status" value="1"/>
</dbReference>
<dbReference type="AlphaFoldDB" id="S2J635"/>
<dbReference type="OrthoDB" id="2013972at2759"/>
<accession>S2J635</accession>
<keyword evidence="3" id="KW-1185">Reference proteome</keyword>
<dbReference type="FunCoup" id="S2J635">
    <property type="interactions" value="3"/>
</dbReference>
<dbReference type="eggNOG" id="KOG1269">
    <property type="taxonomic scope" value="Eukaryota"/>
</dbReference>
<reference evidence="3" key="1">
    <citation type="submission" date="2013-05" db="EMBL/GenBank/DDBJ databases">
        <title>The Genome sequence of Mucor circinelloides f. circinelloides 1006PhL.</title>
        <authorList>
            <consortium name="The Broad Institute Genomics Platform"/>
            <person name="Cuomo C."/>
            <person name="Earl A."/>
            <person name="Findley K."/>
            <person name="Lee S.C."/>
            <person name="Walker B."/>
            <person name="Young S."/>
            <person name="Zeng Q."/>
            <person name="Gargeya S."/>
            <person name="Fitzgerald M."/>
            <person name="Haas B."/>
            <person name="Abouelleil A."/>
            <person name="Allen A.W."/>
            <person name="Alvarado L."/>
            <person name="Arachchi H.M."/>
            <person name="Berlin A.M."/>
            <person name="Chapman S.B."/>
            <person name="Gainer-Dewar J."/>
            <person name="Goldberg J."/>
            <person name="Griggs A."/>
            <person name="Gujja S."/>
            <person name="Hansen M."/>
            <person name="Howarth C."/>
            <person name="Imamovic A."/>
            <person name="Ireland A."/>
            <person name="Larimer J."/>
            <person name="McCowan C."/>
            <person name="Murphy C."/>
            <person name="Pearson M."/>
            <person name="Poon T.W."/>
            <person name="Priest M."/>
            <person name="Roberts A."/>
            <person name="Saif S."/>
            <person name="Shea T."/>
            <person name="Sisk P."/>
            <person name="Sykes S."/>
            <person name="Wortman J."/>
            <person name="Nusbaum C."/>
            <person name="Birren B."/>
        </authorList>
    </citation>
    <scope>NUCLEOTIDE SEQUENCE [LARGE SCALE GENOMIC DNA]</scope>
    <source>
        <strain evidence="3">1006PhL</strain>
    </source>
</reference>
<dbReference type="VEuPathDB" id="FungiDB:HMPREF1544_07680"/>
<feature type="domain" description="Methyltransferase" evidence="1">
    <location>
        <begin position="67"/>
        <end position="160"/>
    </location>
</feature>
<dbReference type="GO" id="GO:0008168">
    <property type="term" value="F:methyltransferase activity"/>
    <property type="evidence" value="ECO:0007669"/>
    <property type="project" value="TreeGrafter"/>
</dbReference>
<dbReference type="OMA" id="EIGRYCC"/>
<feature type="non-terminal residue" evidence="2">
    <location>
        <position position="296"/>
    </location>
</feature>
<protein>
    <recommendedName>
        <fullName evidence="1">Methyltransferase domain-containing protein</fullName>
    </recommendedName>
</protein>
<proteinExistence type="predicted"/>
<dbReference type="Pfam" id="PF13649">
    <property type="entry name" value="Methyltransf_25"/>
    <property type="match status" value="1"/>
</dbReference>
<evidence type="ECO:0000259" key="1">
    <source>
        <dbReference type="Pfam" id="PF13649"/>
    </source>
</evidence>